<evidence type="ECO:0000313" key="2">
    <source>
        <dbReference type="EMBL" id="MCC5602925.1"/>
    </source>
</evidence>
<comment type="caution">
    <text evidence="2">The sequence shown here is derived from an EMBL/GenBank/DDBJ whole genome shotgun (WGS) entry which is preliminary data.</text>
</comment>
<dbReference type="RefSeq" id="WP_229488458.1">
    <property type="nucleotide sequence ID" value="NZ_JAIVFQ010000062.1"/>
</dbReference>
<sequence length="151" mass="16191">MVKKIAATEELKEKLANARANSDAIATFEPRATRAFYDAYLGMIIVFLSNKCMFGFPSEIGQGLAGASVKDLAEVEVTPSGEGLHWKTLDVDLSIPALMNGIFGTKKWMAELARKGGNSTSNAKSEASRLNGTKGDHPGKEIVLATDEDEV</sequence>
<keyword evidence="3" id="KW-1185">Reference proteome</keyword>
<dbReference type="Gene3D" id="3.30.2020.40">
    <property type="entry name" value="Uncharacterised protein PF10387, DUF2442"/>
    <property type="match status" value="1"/>
</dbReference>
<protein>
    <submittedName>
        <fullName evidence="2">DUF2442 domain-containing protein</fullName>
    </submittedName>
</protein>
<dbReference type="EMBL" id="JAIVFQ010000062">
    <property type="protein sequence ID" value="MCC5602925.1"/>
    <property type="molecule type" value="Genomic_DNA"/>
</dbReference>
<accession>A0ABS8IGJ3</accession>
<name>A0ABS8IGJ3_9NOSO</name>
<reference evidence="2 3" key="1">
    <citation type="journal article" date="2021" name="Microorganisms">
        <title>Genome Evolution of Filamentous Cyanobacterium Nostoc Species: From Facultative Symbiosis to Free Living.</title>
        <authorList>
            <person name="Huo D."/>
            <person name="Li H."/>
            <person name="Cai F."/>
            <person name="Guo X."/>
            <person name="Qiao Z."/>
            <person name="Wang W."/>
            <person name="Yu G."/>
            <person name="Li R."/>
        </authorList>
    </citation>
    <scope>NUCLEOTIDE SEQUENCE [LARGE SCALE GENOMIC DNA]</scope>
    <source>
        <strain evidence="2 3">CHAB 5714</strain>
    </source>
</reference>
<dbReference type="InterPro" id="IPR018841">
    <property type="entry name" value="DUF2442"/>
</dbReference>
<feature type="compositionally biased region" description="Polar residues" evidence="1">
    <location>
        <begin position="117"/>
        <end position="131"/>
    </location>
</feature>
<evidence type="ECO:0000256" key="1">
    <source>
        <dbReference type="SAM" id="MobiDB-lite"/>
    </source>
</evidence>
<dbReference type="Pfam" id="PF10387">
    <property type="entry name" value="DUF2442"/>
    <property type="match status" value="1"/>
</dbReference>
<organism evidence="2 3">
    <name type="scientific">Nostoc favosum CHAB5714</name>
    <dbReference type="NCBI Taxonomy" id="2780399"/>
    <lineage>
        <taxon>Bacteria</taxon>
        <taxon>Bacillati</taxon>
        <taxon>Cyanobacteriota</taxon>
        <taxon>Cyanophyceae</taxon>
        <taxon>Nostocales</taxon>
        <taxon>Nostocaceae</taxon>
        <taxon>Nostoc</taxon>
        <taxon>Nostoc favosum</taxon>
    </lineage>
</organism>
<dbReference type="Proteomes" id="UP001199525">
    <property type="component" value="Unassembled WGS sequence"/>
</dbReference>
<gene>
    <name evidence="2" type="ORF">LC586_27970</name>
</gene>
<feature type="region of interest" description="Disordered" evidence="1">
    <location>
        <begin position="114"/>
        <end position="151"/>
    </location>
</feature>
<evidence type="ECO:0000313" key="3">
    <source>
        <dbReference type="Proteomes" id="UP001199525"/>
    </source>
</evidence>
<proteinExistence type="predicted"/>